<keyword evidence="3" id="KW-1185">Reference proteome</keyword>
<name>A0ABQ8SFP3_PERAM</name>
<evidence type="ECO:0000313" key="3">
    <source>
        <dbReference type="Proteomes" id="UP001148838"/>
    </source>
</evidence>
<sequence length="374" mass="43172">MGVDVSLFCVEDYTNSVQCHVRHTGCSYHQLVDEAVLRKGLSSLSDGREQNTKEDLRRENTSKRPIRRPKNRWIDAVTIYSQNYLGKNAWRRSAQDRDKLKKKIEEAKTRLCAVTPSYISKIVVYCEIKGFAMTQDASSVYFKQVHLLLFGPIGFPRMNGGLYEFTVKKSPHKSVPRLSLHLGITKSTVNDVMRKRLKLHPYKIQLLHAIKPLEKLLRAEFAATMLKRIDDKSEILANIFFSDEATFHVNGCVNRHNCVIWGSENPHVIHEHIRDSPKELRTAASSIPAWANYLDEFFPDFSKCLTYVLIVREMKQEQMEYKDNKGNTARTRRDMENMENMGKAWITRGIQGEQGREGCNNFTWESIVKLSPNT</sequence>
<feature type="region of interest" description="Disordered" evidence="1">
    <location>
        <begin position="43"/>
        <end position="64"/>
    </location>
</feature>
<gene>
    <name evidence="2" type="ORF">ANN_21317</name>
</gene>
<dbReference type="PANTHER" id="PTHR47326:SF1">
    <property type="entry name" value="HTH PSQ-TYPE DOMAIN-CONTAINING PROTEIN"/>
    <property type="match status" value="1"/>
</dbReference>
<feature type="compositionally biased region" description="Basic and acidic residues" evidence="1">
    <location>
        <begin position="46"/>
        <end position="62"/>
    </location>
</feature>
<reference evidence="2 3" key="1">
    <citation type="journal article" date="2022" name="Allergy">
        <title>Genome assembly and annotation of Periplaneta americana reveal a comprehensive cockroach allergen profile.</title>
        <authorList>
            <person name="Wang L."/>
            <person name="Xiong Q."/>
            <person name="Saelim N."/>
            <person name="Wang L."/>
            <person name="Nong W."/>
            <person name="Wan A.T."/>
            <person name="Shi M."/>
            <person name="Liu X."/>
            <person name="Cao Q."/>
            <person name="Hui J.H.L."/>
            <person name="Sookrung N."/>
            <person name="Leung T.F."/>
            <person name="Tungtrongchitr A."/>
            <person name="Tsui S.K.W."/>
        </authorList>
    </citation>
    <scope>NUCLEOTIDE SEQUENCE [LARGE SCALE GENOMIC DNA]</scope>
    <source>
        <strain evidence="2">PWHHKU_190912</strain>
    </source>
</reference>
<organism evidence="2 3">
    <name type="scientific">Periplaneta americana</name>
    <name type="common">American cockroach</name>
    <name type="synonym">Blatta americana</name>
    <dbReference type="NCBI Taxonomy" id="6978"/>
    <lineage>
        <taxon>Eukaryota</taxon>
        <taxon>Metazoa</taxon>
        <taxon>Ecdysozoa</taxon>
        <taxon>Arthropoda</taxon>
        <taxon>Hexapoda</taxon>
        <taxon>Insecta</taxon>
        <taxon>Pterygota</taxon>
        <taxon>Neoptera</taxon>
        <taxon>Polyneoptera</taxon>
        <taxon>Dictyoptera</taxon>
        <taxon>Blattodea</taxon>
        <taxon>Blattoidea</taxon>
        <taxon>Blattidae</taxon>
        <taxon>Blattinae</taxon>
        <taxon>Periplaneta</taxon>
    </lineage>
</organism>
<comment type="caution">
    <text evidence="2">The sequence shown here is derived from an EMBL/GenBank/DDBJ whole genome shotgun (WGS) entry which is preliminary data.</text>
</comment>
<proteinExistence type="predicted"/>
<dbReference type="Proteomes" id="UP001148838">
    <property type="component" value="Unassembled WGS sequence"/>
</dbReference>
<protein>
    <submittedName>
        <fullName evidence="2">Uncharacterized protein</fullName>
    </submittedName>
</protein>
<accession>A0ABQ8SFP3</accession>
<dbReference type="PANTHER" id="PTHR47326">
    <property type="entry name" value="TRANSPOSABLE ELEMENT TC3 TRANSPOSASE-LIKE PROTEIN"/>
    <property type="match status" value="1"/>
</dbReference>
<dbReference type="Gene3D" id="3.30.420.10">
    <property type="entry name" value="Ribonuclease H-like superfamily/Ribonuclease H"/>
    <property type="match status" value="1"/>
</dbReference>
<dbReference type="InterPro" id="IPR036397">
    <property type="entry name" value="RNaseH_sf"/>
</dbReference>
<evidence type="ECO:0000256" key="1">
    <source>
        <dbReference type="SAM" id="MobiDB-lite"/>
    </source>
</evidence>
<dbReference type="EMBL" id="JAJSOF020000029">
    <property type="protein sequence ID" value="KAJ4432694.1"/>
    <property type="molecule type" value="Genomic_DNA"/>
</dbReference>
<evidence type="ECO:0000313" key="2">
    <source>
        <dbReference type="EMBL" id="KAJ4432694.1"/>
    </source>
</evidence>